<keyword evidence="1" id="KW-0732">Signal</keyword>
<dbReference type="InterPro" id="IPR056186">
    <property type="entry name" value="PDZ_CPAF-rel"/>
</dbReference>
<evidence type="ECO:0000256" key="1">
    <source>
        <dbReference type="SAM" id="SignalP"/>
    </source>
</evidence>
<evidence type="ECO:0000313" key="5">
    <source>
        <dbReference type="Proteomes" id="UP000431533"/>
    </source>
</evidence>
<name>A0A8H8U3H6_9HELO</name>
<feature type="domain" description="CPAF-like PDZ" evidence="3">
    <location>
        <begin position="232"/>
        <end position="353"/>
    </location>
</feature>
<accession>A0A8H8U3H6</accession>
<sequence length="795" mass="85523">MLHAFTTLLLATLVSGSCNADNCLRAMRATQTPGRLEAAQSFCATFTQSSVAATAIPTYAAEACTLDQNGNQTLRISSACSCIAASTTSVTSTSSASSTSSVIGGACATVSSLAAAQRAVSPAATPTVAASLAYDCLNSVPLHKDAALALVDSMEPYLEWQSDSAYKKDPPPNYFYPPIDIFGYLASVKANLENDVYPNEYEFQADLYNVFAKAHDGHFVFYPDALTEAIEWGRQRSLISISVDTFSIPQIYLYEDATSCPDTASVVVQINGIDAATYVADFAYTASFNQDADAAYNTMFFEKAFVAGAISKGYFSGGGRMRYIYPGPNTTFTFENGTVLTLENVGKVKGDFTGVTDGPSFYTKFCSGSNSEDGAADALSATDAADVVDPGYPTPIDITGDGIVSGYYLDGIGFEDVAVISLLAFESESPLEFQQTAQKFFADAIKAGKTKLVIDLSANGGGYILQGYDLFRQLFPQITQDGFSRLRESDSLLAISKIYSDSIPSDYDPNTASAETISLYESFFNYRYDLNLLDQPFQSFNEKFAAHVFKSDIFTDILRWNLDDPLTTSNETFGLGMDITGYGSRKNFTQPFESDNMIMLMDGYCASTCTLFAEMMRLQGNVKTIAMGGRPQVGGIQGVGGIKGAQILGWGDIYANAQEALSIGIATPQETTALQRFSDLPVNRSSSSGINIRDQILRGNLNDGVPAQFVTEVADCRLYYTLPMITNVTELWKSAASAAFNGGSCASGSLPKREAGMGMGTKRSVVSQPAARHVVKKEINKDARWSLRHGRKVIA</sequence>
<dbReference type="EMBL" id="QGMH01000011">
    <property type="protein sequence ID" value="TVY30039.1"/>
    <property type="molecule type" value="Genomic_DNA"/>
</dbReference>
<evidence type="ECO:0000313" key="4">
    <source>
        <dbReference type="EMBL" id="TVY30039.1"/>
    </source>
</evidence>
<dbReference type="PANTHER" id="PTHR37049:SF4">
    <property type="entry name" value="RHODANESE DOMAIN-CONTAINING PROTEIN"/>
    <property type="match status" value="1"/>
</dbReference>
<dbReference type="OrthoDB" id="27214at2759"/>
<feature type="signal peptide" evidence="1">
    <location>
        <begin position="1"/>
        <end position="20"/>
    </location>
</feature>
<evidence type="ECO:0000259" key="2">
    <source>
        <dbReference type="Pfam" id="PF03572"/>
    </source>
</evidence>
<dbReference type="Pfam" id="PF03572">
    <property type="entry name" value="Peptidase_S41"/>
    <property type="match status" value="1"/>
</dbReference>
<dbReference type="PANTHER" id="PTHR37049">
    <property type="entry name" value="PEPTIDASE S41 FAMILY PROTEIN"/>
    <property type="match status" value="1"/>
</dbReference>
<comment type="caution">
    <text evidence="4">The sequence shown here is derived from an EMBL/GenBank/DDBJ whole genome shotgun (WGS) entry which is preliminary data.</text>
</comment>
<feature type="chain" id="PRO_5034308547" evidence="1">
    <location>
        <begin position="21"/>
        <end position="795"/>
    </location>
</feature>
<gene>
    <name evidence="4" type="primary">ustP_1</name>
    <name evidence="4" type="ORF">LHYA1_G002554</name>
</gene>
<organism evidence="4 5">
    <name type="scientific">Lachnellula hyalina</name>
    <dbReference type="NCBI Taxonomy" id="1316788"/>
    <lineage>
        <taxon>Eukaryota</taxon>
        <taxon>Fungi</taxon>
        <taxon>Dikarya</taxon>
        <taxon>Ascomycota</taxon>
        <taxon>Pezizomycotina</taxon>
        <taxon>Leotiomycetes</taxon>
        <taxon>Helotiales</taxon>
        <taxon>Lachnaceae</taxon>
        <taxon>Lachnellula</taxon>
    </lineage>
</organism>
<dbReference type="Gene3D" id="3.90.226.10">
    <property type="entry name" value="2-enoyl-CoA Hydratase, Chain A, domain 1"/>
    <property type="match status" value="1"/>
</dbReference>
<dbReference type="InterPro" id="IPR005151">
    <property type="entry name" value="Tail-specific_protease"/>
</dbReference>
<dbReference type="Pfam" id="PF23658">
    <property type="entry name" value="PDZ_CPAF_rel"/>
    <property type="match status" value="1"/>
</dbReference>
<reference evidence="4 5" key="1">
    <citation type="submission" date="2018-05" db="EMBL/GenBank/DDBJ databases">
        <title>Genome sequencing and assembly of the regulated plant pathogen Lachnellula willkommii and related sister species for the development of diagnostic species identification markers.</title>
        <authorList>
            <person name="Giroux E."/>
            <person name="Bilodeau G."/>
        </authorList>
    </citation>
    <scope>NUCLEOTIDE SEQUENCE [LARGE SCALE GENOMIC DNA]</scope>
    <source>
        <strain evidence="4 5">CBS 185.66</strain>
    </source>
</reference>
<dbReference type="InterPro" id="IPR029045">
    <property type="entry name" value="ClpP/crotonase-like_dom_sf"/>
</dbReference>
<keyword evidence="5" id="KW-1185">Reference proteome</keyword>
<dbReference type="AlphaFoldDB" id="A0A8H8U3H6"/>
<dbReference type="Proteomes" id="UP000431533">
    <property type="component" value="Unassembled WGS sequence"/>
</dbReference>
<dbReference type="InterPro" id="IPR052766">
    <property type="entry name" value="S41A_metabolite_peptidase"/>
</dbReference>
<evidence type="ECO:0000259" key="3">
    <source>
        <dbReference type="Pfam" id="PF23658"/>
    </source>
</evidence>
<protein>
    <submittedName>
        <fullName evidence="4">Peptidase S41 family protein</fullName>
    </submittedName>
</protein>
<dbReference type="RefSeq" id="XP_031008825.1">
    <property type="nucleotide sequence ID" value="XM_031147530.1"/>
</dbReference>
<dbReference type="GO" id="GO:0008236">
    <property type="term" value="F:serine-type peptidase activity"/>
    <property type="evidence" value="ECO:0007669"/>
    <property type="project" value="InterPro"/>
</dbReference>
<dbReference type="GeneID" id="41982752"/>
<feature type="domain" description="Tail specific protease" evidence="2">
    <location>
        <begin position="416"/>
        <end position="625"/>
    </location>
</feature>
<proteinExistence type="predicted"/>
<dbReference type="GO" id="GO:0006508">
    <property type="term" value="P:proteolysis"/>
    <property type="evidence" value="ECO:0007669"/>
    <property type="project" value="InterPro"/>
</dbReference>
<dbReference type="SUPFAM" id="SSF52096">
    <property type="entry name" value="ClpP/crotonase"/>
    <property type="match status" value="1"/>
</dbReference>